<dbReference type="SMART" id="SM00822">
    <property type="entry name" value="PKS_KR"/>
    <property type="match status" value="1"/>
</dbReference>
<evidence type="ECO:0000259" key="9">
    <source>
        <dbReference type="PROSITE" id="PS52019"/>
    </source>
</evidence>
<dbReference type="PROSITE" id="PS52019">
    <property type="entry name" value="PKS_MFAS_DH"/>
    <property type="match status" value="1"/>
</dbReference>
<feature type="region of interest" description="N-terminal hotdog fold" evidence="6">
    <location>
        <begin position="963"/>
        <end position="1097"/>
    </location>
</feature>
<dbReference type="InterPro" id="IPR014043">
    <property type="entry name" value="Acyl_transferase_dom"/>
</dbReference>
<dbReference type="GO" id="GO:0044550">
    <property type="term" value="P:secondary metabolite biosynthetic process"/>
    <property type="evidence" value="ECO:0007669"/>
    <property type="project" value="UniProtKB-ARBA"/>
</dbReference>
<feature type="region of interest" description="C-terminal hotdog fold" evidence="6">
    <location>
        <begin position="1112"/>
        <end position="1260"/>
    </location>
</feature>
<dbReference type="SUPFAM" id="SSF53901">
    <property type="entry name" value="Thiolase-like"/>
    <property type="match status" value="1"/>
</dbReference>
<evidence type="ECO:0000256" key="4">
    <source>
        <dbReference type="ARBA" id="ARBA00022679"/>
    </source>
</evidence>
<evidence type="ECO:0000256" key="7">
    <source>
        <dbReference type="SAM" id="MobiDB-lite"/>
    </source>
</evidence>
<dbReference type="GO" id="GO:0032259">
    <property type="term" value="P:methylation"/>
    <property type="evidence" value="ECO:0007669"/>
    <property type="project" value="UniProtKB-KW"/>
</dbReference>
<dbReference type="InterPro" id="IPR036291">
    <property type="entry name" value="NAD(P)-bd_dom_sf"/>
</dbReference>
<dbReference type="GO" id="GO:0004312">
    <property type="term" value="F:fatty acid synthase activity"/>
    <property type="evidence" value="ECO:0007669"/>
    <property type="project" value="TreeGrafter"/>
</dbReference>
<dbReference type="Pfam" id="PF16197">
    <property type="entry name" value="KAsynt_C_assoc"/>
    <property type="match status" value="1"/>
</dbReference>
<reference evidence="11" key="1">
    <citation type="submission" date="2016-03" db="EMBL/GenBank/DDBJ databases">
        <authorList>
            <person name="Ploux O."/>
        </authorList>
    </citation>
    <scope>NUCLEOTIDE SEQUENCE [LARGE SCALE GENOMIC DNA]</scope>
    <source>
        <strain evidence="11">UK7</strain>
    </source>
</reference>
<dbReference type="InterPro" id="IPR016035">
    <property type="entry name" value="Acyl_Trfase/lysoPLipase"/>
</dbReference>
<dbReference type="Pfam" id="PF02801">
    <property type="entry name" value="Ketoacyl-synt_C"/>
    <property type="match status" value="1"/>
</dbReference>
<dbReference type="GO" id="GO:0031177">
    <property type="term" value="F:phosphopantetheine binding"/>
    <property type="evidence" value="ECO:0007669"/>
    <property type="project" value="InterPro"/>
</dbReference>
<dbReference type="InterPro" id="IPR014031">
    <property type="entry name" value="Ketoacyl_synth_C"/>
</dbReference>
<dbReference type="Pfam" id="PF00668">
    <property type="entry name" value="Condensation"/>
    <property type="match status" value="1"/>
</dbReference>
<dbReference type="InterPro" id="IPR023213">
    <property type="entry name" value="CAT-like_dom_sf"/>
</dbReference>
<dbReference type="Pfam" id="PF00109">
    <property type="entry name" value="ketoacyl-synt"/>
    <property type="match status" value="1"/>
</dbReference>
<evidence type="ECO:0000256" key="5">
    <source>
        <dbReference type="ARBA" id="ARBA00023268"/>
    </source>
</evidence>
<dbReference type="InterPro" id="IPR049552">
    <property type="entry name" value="PKS_DH_N"/>
</dbReference>
<dbReference type="SUPFAM" id="SSF52777">
    <property type="entry name" value="CoA-dependent acyltransferases"/>
    <property type="match status" value="2"/>
</dbReference>
<dbReference type="SMART" id="SM00826">
    <property type="entry name" value="PKS_DH"/>
    <property type="match status" value="1"/>
</dbReference>
<dbReference type="InterPro" id="IPR049900">
    <property type="entry name" value="PKS_mFAS_DH"/>
</dbReference>
<keyword evidence="5" id="KW-0511">Multifunctional enzyme</keyword>
<dbReference type="InterPro" id="IPR020841">
    <property type="entry name" value="PKS_Beta-ketoAc_synthase_dom"/>
</dbReference>
<dbReference type="CDD" id="cd00833">
    <property type="entry name" value="PKS"/>
    <property type="match status" value="1"/>
</dbReference>
<dbReference type="EMBL" id="FJUW01000056">
    <property type="protein sequence ID" value="CZT10614.1"/>
    <property type="molecule type" value="Genomic_DNA"/>
</dbReference>
<evidence type="ECO:0000259" key="8">
    <source>
        <dbReference type="PROSITE" id="PS52004"/>
    </source>
</evidence>
<dbReference type="FunFam" id="3.40.47.10:FF:000019">
    <property type="entry name" value="Polyketide synthase type I"/>
    <property type="match status" value="1"/>
</dbReference>
<evidence type="ECO:0000313" key="11">
    <source>
        <dbReference type="Proteomes" id="UP000178129"/>
    </source>
</evidence>
<feature type="domain" description="Ketosynthase family 3 (KS3)" evidence="8">
    <location>
        <begin position="10"/>
        <end position="447"/>
    </location>
</feature>
<dbReference type="InterPro" id="IPR020806">
    <property type="entry name" value="PKS_PP-bd"/>
</dbReference>
<dbReference type="Gene3D" id="3.40.47.10">
    <property type="match status" value="1"/>
</dbReference>
<dbReference type="InterPro" id="IPR014030">
    <property type="entry name" value="Ketoacyl_synth_N"/>
</dbReference>
<evidence type="ECO:0000256" key="1">
    <source>
        <dbReference type="ARBA" id="ARBA00022450"/>
    </source>
</evidence>
<dbReference type="InterPro" id="IPR050091">
    <property type="entry name" value="PKS_NRPS_Biosynth_Enz"/>
</dbReference>
<dbReference type="Pfam" id="PF21089">
    <property type="entry name" value="PKS_DH_N"/>
    <property type="match status" value="1"/>
</dbReference>
<dbReference type="Pfam" id="PF08242">
    <property type="entry name" value="Methyltransf_12"/>
    <property type="match status" value="1"/>
</dbReference>
<keyword evidence="2" id="KW-0597">Phosphoprotein</keyword>
<keyword evidence="1" id="KW-0596">Phosphopantetheine</keyword>
<dbReference type="GO" id="GO:0004315">
    <property type="term" value="F:3-oxoacyl-[acyl-carrier-protein] synthase activity"/>
    <property type="evidence" value="ECO:0007669"/>
    <property type="project" value="InterPro"/>
</dbReference>
<dbReference type="Gene3D" id="3.30.70.3290">
    <property type="match status" value="1"/>
</dbReference>
<dbReference type="InterPro" id="IPR016036">
    <property type="entry name" value="Malonyl_transacylase_ACP-bd"/>
</dbReference>
<dbReference type="SMART" id="SM00823">
    <property type="entry name" value="PKS_PP"/>
    <property type="match status" value="1"/>
</dbReference>
<feature type="domain" description="PKS/mFAS DH" evidence="9">
    <location>
        <begin position="963"/>
        <end position="1260"/>
    </location>
</feature>
<evidence type="ECO:0000313" key="10">
    <source>
        <dbReference type="EMBL" id="CZT10614.1"/>
    </source>
</evidence>
<protein>
    <submittedName>
        <fullName evidence="10">Related to Lovastatin nonaketide synthase</fullName>
    </submittedName>
</protein>
<comment type="caution">
    <text evidence="10">The sequence shown here is derived from an EMBL/GenBank/DDBJ whole genome shotgun (WGS) entry which is preliminary data.</text>
</comment>
<dbReference type="SMART" id="SM00825">
    <property type="entry name" value="PKS_KS"/>
    <property type="match status" value="1"/>
</dbReference>
<dbReference type="InterPro" id="IPR018201">
    <property type="entry name" value="Ketoacyl_synth_AS"/>
</dbReference>
<feature type="active site" description="Proton donor; for dehydratase activity" evidence="6">
    <location>
        <position position="1172"/>
    </location>
</feature>
<organism evidence="10 11">
    <name type="scientific">Rhynchosporium graminicola</name>
    <dbReference type="NCBI Taxonomy" id="2792576"/>
    <lineage>
        <taxon>Eukaryota</taxon>
        <taxon>Fungi</taxon>
        <taxon>Dikarya</taxon>
        <taxon>Ascomycota</taxon>
        <taxon>Pezizomycotina</taxon>
        <taxon>Leotiomycetes</taxon>
        <taxon>Helotiales</taxon>
        <taxon>Ploettnerulaceae</taxon>
        <taxon>Rhynchosporium</taxon>
    </lineage>
</organism>
<dbReference type="InterPro" id="IPR020807">
    <property type="entry name" value="PKS_DH"/>
</dbReference>
<dbReference type="InterPro" id="IPR042104">
    <property type="entry name" value="PKS_dehydratase_sf"/>
</dbReference>
<dbReference type="Pfam" id="PF00698">
    <property type="entry name" value="Acyl_transf_1"/>
    <property type="match status" value="1"/>
</dbReference>
<dbReference type="Gene3D" id="3.40.50.150">
    <property type="entry name" value="Vaccinia Virus protein VP39"/>
    <property type="match status" value="1"/>
</dbReference>
<dbReference type="SUPFAM" id="SSF55048">
    <property type="entry name" value="Probable ACP-binding domain of malonyl-CoA ACP transacylase"/>
    <property type="match status" value="1"/>
</dbReference>
<evidence type="ECO:0000256" key="2">
    <source>
        <dbReference type="ARBA" id="ARBA00022553"/>
    </source>
</evidence>
<dbReference type="Gene3D" id="3.10.129.110">
    <property type="entry name" value="Polyketide synthase dehydratase"/>
    <property type="match status" value="1"/>
</dbReference>
<feature type="active site" description="Proton acceptor; for dehydratase activity" evidence="6">
    <location>
        <position position="995"/>
    </location>
</feature>
<dbReference type="PROSITE" id="PS00606">
    <property type="entry name" value="KS3_1"/>
    <property type="match status" value="1"/>
</dbReference>
<dbReference type="InterPro" id="IPR001242">
    <property type="entry name" value="Condensation_dom"/>
</dbReference>
<proteinExistence type="predicted"/>
<sequence length="2982" mass="326450">MSGHKASSTGEPIAIIGSGCRFPGSVNTPSQLWELLKEPKDLLTKIPKDKFDVDAFYHPDGSYPGRGNATHAYMLKQDTRAFDSSFFGIQPREAEAIDPQQRLLLETVYDSLCSAGLKMEDLQGSSTAVYVGCMTHDFVDGINLDLDTAPTYTATGSGMSILSNRVSYFFDWHGPSETIDTACSSSLVAVHNAIQQLRNGSSKIAIASGSNLILGPWLYVVLSKLGMLSPTGRSRMWDASADGYARGEGVASIVLKTLSQALADGDRIECIIRETGVNQDGRTAGITMPSAKAQKMLIREVYNRAGLDLSDPKQRCQYFEAHGTGTPAGDPQEAEAISSAFFGDRGGASEIDEVPLYVGSIKTVIGHTEGTAGIAGLLKASLAIQHGVIPPNMLFEELSPRVAPFYTNLKIVSHAQPWPELAPGVPRRASVNSFGFGGTNAHAIVEQFQGTSESEPRPHDKSTSLSLPIAPMVLSASTEHALTTCIDHLLQWLESNREVQMRDLVSTLWTKRSALPARRAIAAQTTSAAINALQRELAAPGPKEGALLSSDLKDETPALLGVFTGQGAQWPAMGKVLLSTVPFARDVMTQLDRSLQTLPSQYRPTWCLEEQLCLEAGTSNVGDAVFSQPLCCAVQIMLVQLLAAAGIQFKAVVGHSSGEIACAYAAGFITAEQAIRIAYLRGFVSTLAASPSGSGVPGAMLAAGTTYDDARELCDLVTSDGSSIRVAAINSAESVTLSGDADAIQTAQTALEDESKFARLLKVDKAYHSHHMLPCSAPYIQALRESGCAAIAGSNPNPHPPSSSIWISSVYEGKRMAQADVTAEYFSANLVSPVLFGPAVETVVFEYAPFHVAIEIGPHPALRGPCLDTIERCAGKKIPYFGCMQRGTDDLDAFSRALGSLYEVFGSRIVDIEGLNEQLSPDTPLQSLAKELPPYAWDHARSYGHQSRIARAYLRGTAGQPPHLLLGKMSPNSTAAHLEWHKYLRLRDMPWIEGHKLQGRIVFPGAGYIVMAMEAAMHVAGDREVQLLEVLNLTMDKALSFDDGDSVIEVNTTVWVVATPLDPYHITLDFCIASCLAKERDLSPSAKGQAVITLGPASPLALPAPDPEPPHTNKVSIDSLYQAIGDLGYGYTNEFRGITSMRRADRRAHGALALRRLQDGGHTLLLHPATLDLAFQTFFGANSAPGEKYLRSLVIPTSIGRVALNPWLAQRANSNSAIEELGYHSSAVGDPIHMFTLEDRATVCQIEDIAFRPIAPASSKDDHEVFAKWVWGPLAPTCDPAKYLVTEQDEAYAGMVERITYFYVRTFLATLSGEDRDHAEFHLQCYIHWCEEVVRGAKDGQHPWYEASWESDTNEAIHQIIEDKAGNSPDSRLIRRVGENLSRIIHENENPFALMDHDGLLTEYYRVALGFGPLQLACKDIVGQIMHRHQHMDILEVGGGTGGATKFILGLDQFSCKSYTFTDVSTAFFEHAQQEFARHEERMLFRALDISADPTIQGFHEHSYDLIVASNVLHATPKLEETMLNVRRLLKPGGQLVISEITQGQLQTRGSVIFGLFPDWWASVDGRSQPFVTMEAWDALLRNTGFSGIECRIPYRDDRVAVCSTFSAHAVDEPTNQILEPLVFPPTEPFPPLVVVGGASERSANILHELKALLPNRPVSVARRIQDIGESEYQPLSTFVILSELDEELFSNLTREKFEALKSLFFYARNLLWLTEDAWCEHPYQATTIGFLRSIRAEYPDSNIQVVNVDTVANLEPKVLVEQLLRLENSGLAHEAGVVWTTEPEIYLSKNNTLVPRLKPDVPRNHRLNSIRRSIMTEVNPETRPVSISHNGEEMYLELGDDYEPCHATTSVLVHIRVRHALLQAVRIRGSGYFYVVQGVDARSNKPVVALSERNASLIAVPSSHVVASPTAQNLDASDLLSIAAQLMAQTILYDTVHGASVVVIEPPRFAAGAIERRAVESGVLVRYLSTKVESSSDTGPWFPVHVRDSSAILKSLLPANLSALYDFSLHDGVSSLGQRLRKCLPRSCVLYRGEHLIQGSASPINTTGKQITKALAEAVERAGLADAVLDTTVVPASTLIAVSKGLREDISTVVNWMADQRLSARIRPIDGGNIFASNKTYVLVGLTGDLGRSICRYMISHGARHIVLSSRNPNLDKRWLESMMKLGGNMMVLPMDVVKEASVDAGLAKIRASMPPLGGVAFGPLVLQDSLFKHMDVEMMHMVLEPKVTGVRLLHERLADICPPLDFFVMFSSFHMVCGNYGQSAYSAANAYKHGIVQQRRKAGLAGSTINIGALMSLGYIVKAAREEITLDDIGVKFEVVAEPELHSLFAEAVVCGRPNSGIEDVELTTGMVYLDPAYREMVHFFDDPRFGYYKRAGQDSNAGKITSSAVSVKESLKLAVTMEEVRQIITDGLVQKLRVALQMGTENIQSLLTVPLIDQGVDSRSAITIGNWFTTNLDLELPPLRILGGASVTDLVEEATGQLPPEAIPAIESKSAVSVPSAGYDLPISDSHYDSGTLTPPSSFEAESKDQEDKSEVFFMLRKEPISLSQSHNWILHHQARDSKTLNATIGIYLQGFIDPTTLAKSVDRSLQRHEIFRTRFIDGDDVSTTPVQATMSSPVVRLESIAVADRSAAEQGLRDLENHHYDIAAGETMRIVHLYWNLDNHLLAFGYTRLAFDRLTVEKLFVEISKLYDGIRLPRALQYADAGLQQRLAHGIGAMEPHLSYWKSLYPTLPTTLPIMRLPQAQPRGPVSIAEHTLTVRLDAMNALRIGSLSRIHKLPNMPFYLVAYYVLLARLSESTDISIGVTDVNRPSPDDSSTMGDFSNLLPLRFAYSTRDTFVEALAAAKEALSSASQHASVPYHLILERLGVDAQKYDTHAPLFQAVFDYKQGSMETAGIGKSKVVETTPTRVRTPYDVTLEVWEDGTNRPLLTFKLQSSLYGEDDLKVLMNSYLITLSVFSRNPALRVEEGKLDPAVERC</sequence>
<dbReference type="Proteomes" id="UP000178129">
    <property type="component" value="Unassembled WGS sequence"/>
</dbReference>
<dbReference type="InterPro" id="IPR057326">
    <property type="entry name" value="KR_dom"/>
</dbReference>
<feature type="region of interest" description="Disordered" evidence="7">
    <location>
        <begin position="2512"/>
        <end position="2532"/>
    </location>
</feature>
<dbReference type="InParanoid" id="A0A1E1LJJ7"/>
<dbReference type="Pfam" id="PF14765">
    <property type="entry name" value="PS-DH"/>
    <property type="match status" value="1"/>
</dbReference>
<dbReference type="GO" id="GO:0006633">
    <property type="term" value="P:fatty acid biosynthetic process"/>
    <property type="evidence" value="ECO:0007669"/>
    <property type="project" value="InterPro"/>
</dbReference>
<keyword evidence="3" id="KW-0489">Methyltransferase</keyword>
<dbReference type="SMART" id="SM00827">
    <property type="entry name" value="PKS_AT"/>
    <property type="match status" value="1"/>
</dbReference>
<dbReference type="InterPro" id="IPR032821">
    <property type="entry name" value="PKS_assoc"/>
</dbReference>
<dbReference type="SUPFAM" id="SSF52151">
    <property type="entry name" value="FabD/lysophospholipase-like"/>
    <property type="match status" value="1"/>
</dbReference>
<dbReference type="Gene3D" id="3.30.559.10">
    <property type="entry name" value="Chloramphenicol acetyltransferase-like domain"/>
    <property type="match status" value="1"/>
</dbReference>
<dbReference type="PANTHER" id="PTHR43775:SF20">
    <property type="entry name" value="HYBRID PKS-NRPS SYNTHETASE APDA"/>
    <property type="match status" value="1"/>
</dbReference>
<dbReference type="Gene3D" id="3.40.366.10">
    <property type="entry name" value="Malonyl-Coenzyme A Acyl Carrier Protein, domain 2"/>
    <property type="match status" value="1"/>
</dbReference>
<evidence type="ECO:0000256" key="6">
    <source>
        <dbReference type="PROSITE-ProRule" id="PRU01363"/>
    </source>
</evidence>
<dbReference type="SUPFAM" id="SSF51735">
    <property type="entry name" value="NAD(P)-binding Rossmann-fold domains"/>
    <property type="match status" value="2"/>
</dbReference>
<dbReference type="GO" id="GO:0008168">
    <property type="term" value="F:methyltransferase activity"/>
    <property type="evidence" value="ECO:0007669"/>
    <property type="project" value="UniProtKB-KW"/>
</dbReference>
<keyword evidence="11" id="KW-1185">Reference proteome</keyword>
<dbReference type="CDD" id="cd19532">
    <property type="entry name" value="C_PKS-NRPS"/>
    <property type="match status" value="1"/>
</dbReference>
<dbReference type="PROSITE" id="PS52004">
    <property type="entry name" value="KS3_2"/>
    <property type="match status" value="1"/>
</dbReference>
<accession>A0A1E1LJJ7</accession>
<dbReference type="InterPro" id="IPR029063">
    <property type="entry name" value="SAM-dependent_MTases_sf"/>
</dbReference>
<dbReference type="CDD" id="cd02440">
    <property type="entry name" value="AdoMet_MTases"/>
    <property type="match status" value="1"/>
</dbReference>
<dbReference type="InterPro" id="IPR016039">
    <property type="entry name" value="Thiolase-like"/>
</dbReference>
<dbReference type="InterPro" id="IPR049551">
    <property type="entry name" value="PKS_DH_C"/>
</dbReference>
<dbReference type="Gene3D" id="3.40.50.720">
    <property type="entry name" value="NAD(P)-binding Rossmann-like Domain"/>
    <property type="match status" value="2"/>
</dbReference>
<dbReference type="InterPro" id="IPR001227">
    <property type="entry name" value="Ac_transferase_dom_sf"/>
</dbReference>
<dbReference type="STRING" id="914237.A0A1E1LJJ7"/>
<gene>
    <name evidence="10" type="primary">PKS13</name>
    <name evidence="10" type="ORF">RCO7_12024</name>
</gene>
<dbReference type="PANTHER" id="PTHR43775">
    <property type="entry name" value="FATTY ACID SYNTHASE"/>
    <property type="match status" value="1"/>
</dbReference>
<evidence type="ECO:0000256" key="3">
    <source>
        <dbReference type="ARBA" id="ARBA00022603"/>
    </source>
</evidence>
<dbReference type="Gene3D" id="3.30.559.30">
    <property type="entry name" value="Nonribosomal peptide synthetase, condensation domain"/>
    <property type="match status" value="1"/>
</dbReference>
<dbReference type="InterPro" id="IPR013968">
    <property type="entry name" value="PKS_KR"/>
</dbReference>
<keyword evidence="4" id="KW-0808">Transferase</keyword>
<name>A0A1E1LJJ7_9HELO</name>
<dbReference type="SUPFAM" id="SSF53335">
    <property type="entry name" value="S-adenosyl-L-methionine-dependent methyltransferases"/>
    <property type="match status" value="1"/>
</dbReference>
<dbReference type="Pfam" id="PF08659">
    <property type="entry name" value="KR"/>
    <property type="match status" value="1"/>
</dbReference>
<dbReference type="InterPro" id="IPR013217">
    <property type="entry name" value="Methyltransf_12"/>
</dbReference>